<comment type="caution">
    <text evidence="2">The sequence shown here is derived from an EMBL/GenBank/DDBJ whole genome shotgun (WGS) entry which is preliminary data.</text>
</comment>
<name>A0A212EZ64_DANPL</name>
<evidence type="ECO:0000313" key="2">
    <source>
        <dbReference type="EMBL" id="OWR46789.1"/>
    </source>
</evidence>
<organism evidence="2 3">
    <name type="scientific">Danaus plexippus plexippus</name>
    <dbReference type="NCBI Taxonomy" id="278856"/>
    <lineage>
        <taxon>Eukaryota</taxon>
        <taxon>Metazoa</taxon>
        <taxon>Ecdysozoa</taxon>
        <taxon>Arthropoda</taxon>
        <taxon>Hexapoda</taxon>
        <taxon>Insecta</taxon>
        <taxon>Pterygota</taxon>
        <taxon>Neoptera</taxon>
        <taxon>Endopterygota</taxon>
        <taxon>Lepidoptera</taxon>
        <taxon>Glossata</taxon>
        <taxon>Ditrysia</taxon>
        <taxon>Papilionoidea</taxon>
        <taxon>Nymphalidae</taxon>
        <taxon>Danainae</taxon>
        <taxon>Danaini</taxon>
        <taxon>Danaina</taxon>
        <taxon>Danaus</taxon>
        <taxon>Danaus</taxon>
    </lineage>
</organism>
<feature type="non-terminal residue" evidence="2">
    <location>
        <position position="1"/>
    </location>
</feature>
<proteinExistence type="predicted"/>
<evidence type="ECO:0000313" key="3">
    <source>
        <dbReference type="Proteomes" id="UP000007151"/>
    </source>
</evidence>
<dbReference type="KEGG" id="dpl:KGM_204169B"/>
<accession>A0A212EZ64</accession>
<protein>
    <submittedName>
        <fullName evidence="2">Rad51 protein</fullName>
    </submittedName>
</protein>
<dbReference type="Proteomes" id="UP000007151">
    <property type="component" value="Unassembled WGS sequence"/>
</dbReference>
<feature type="region of interest" description="Disordered" evidence="1">
    <location>
        <begin position="1"/>
        <end position="22"/>
    </location>
</feature>
<dbReference type="EMBL" id="AGBW02011359">
    <property type="protein sequence ID" value="OWR46789.1"/>
    <property type="molecule type" value="Genomic_DNA"/>
</dbReference>
<sequence length="22" mass="2365">TLARTKGTLTITKPVGKKHLNS</sequence>
<reference evidence="2 3" key="1">
    <citation type="journal article" date="2011" name="Cell">
        <title>The monarch butterfly genome yields insights into long-distance migration.</title>
        <authorList>
            <person name="Zhan S."/>
            <person name="Merlin C."/>
            <person name="Boore J.L."/>
            <person name="Reppert S.M."/>
        </authorList>
    </citation>
    <scope>NUCLEOTIDE SEQUENCE [LARGE SCALE GENOMIC DNA]</scope>
    <source>
        <strain evidence="2">F-2</strain>
    </source>
</reference>
<keyword evidence="3" id="KW-1185">Reference proteome</keyword>
<dbReference type="InParanoid" id="A0A212EZ64"/>
<gene>
    <name evidence="2" type="ORF">KGM_204169B</name>
</gene>
<dbReference type="AlphaFoldDB" id="A0A212EZ64"/>
<evidence type="ECO:0000256" key="1">
    <source>
        <dbReference type="SAM" id="MobiDB-lite"/>
    </source>
</evidence>